<keyword evidence="1" id="KW-0175">Coiled coil</keyword>
<dbReference type="Proteomes" id="UP001642409">
    <property type="component" value="Unassembled WGS sequence"/>
</dbReference>
<feature type="coiled-coil region" evidence="1">
    <location>
        <begin position="19"/>
        <end position="56"/>
    </location>
</feature>
<accession>A0ABP1HHM7</accession>
<sequence>MTTQFAINDELITNNDLIIQNLQEQCTQEEYQLDDIELLENKFEELDKQLHGYTCQIYSHSEVKEQVETMDFSDQVSFPTEQDTVKQLVKQIQKNTEKLLKLLKTINPIKLFQTKHMYYYLIDREFYNTDYTNSQVQAPVFSGKELEQQQQKLQYIKEQVNVLKLRVKVL</sequence>
<organism evidence="2 3">
    <name type="scientific">Hexamita inflata</name>
    <dbReference type="NCBI Taxonomy" id="28002"/>
    <lineage>
        <taxon>Eukaryota</taxon>
        <taxon>Metamonada</taxon>
        <taxon>Diplomonadida</taxon>
        <taxon>Hexamitidae</taxon>
        <taxon>Hexamitinae</taxon>
        <taxon>Hexamita</taxon>
    </lineage>
</organism>
<evidence type="ECO:0000256" key="1">
    <source>
        <dbReference type="SAM" id="Coils"/>
    </source>
</evidence>
<comment type="caution">
    <text evidence="2">The sequence shown here is derived from an EMBL/GenBank/DDBJ whole genome shotgun (WGS) entry which is preliminary data.</text>
</comment>
<name>A0ABP1HHM7_9EUKA</name>
<gene>
    <name evidence="2" type="ORF">HINF_LOCUS12475</name>
</gene>
<evidence type="ECO:0000313" key="2">
    <source>
        <dbReference type="EMBL" id="CAL5992217.1"/>
    </source>
</evidence>
<proteinExistence type="predicted"/>
<reference evidence="2 3" key="1">
    <citation type="submission" date="2024-07" db="EMBL/GenBank/DDBJ databases">
        <authorList>
            <person name="Akdeniz Z."/>
        </authorList>
    </citation>
    <scope>NUCLEOTIDE SEQUENCE [LARGE SCALE GENOMIC DNA]</scope>
</reference>
<keyword evidence="3" id="KW-1185">Reference proteome</keyword>
<protein>
    <submittedName>
        <fullName evidence="2">Hypothetical_protein</fullName>
    </submittedName>
</protein>
<dbReference type="EMBL" id="CAXDID020000028">
    <property type="protein sequence ID" value="CAL5992217.1"/>
    <property type="molecule type" value="Genomic_DNA"/>
</dbReference>
<evidence type="ECO:0000313" key="3">
    <source>
        <dbReference type="Proteomes" id="UP001642409"/>
    </source>
</evidence>